<dbReference type="eggNOG" id="KOG3627">
    <property type="taxonomic scope" value="Eukaryota"/>
</dbReference>
<dbReference type="InParanoid" id="D0MX10"/>
<evidence type="ECO:0000313" key="12">
    <source>
        <dbReference type="EMBL" id="EEY64173.1"/>
    </source>
</evidence>
<organism evidence="12 13">
    <name type="scientific">Phytophthora infestans (strain T30-4)</name>
    <name type="common">Potato late blight agent</name>
    <dbReference type="NCBI Taxonomy" id="403677"/>
    <lineage>
        <taxon>Eukaryota</taxon>
        <taxon>Sar</taxon>
        <taxon>Stramenopiles</taxon>
        <taxon>Oomycota</taxon>
        <taxon>Peronosporomycetes</taxon>
        <taxon>Peronosporales</taxon>
        <taxon>Peronosporaceae</taxon>
        <taxon>Phytophthora</taxon>
    </lineage>
</organism>
<comment type="subcellular location">
    <subcellularLocation>
        <location evidence="1">Secreted</location>
    </subcellularLocation>
</comment>
<dbReference type="GO" id="GO:0006508">
    <property type="term" value="P:proteolysis"/>
    <property type="evidence" value="ECO:0007669"/>
    <property type="project" value="UniProtKB-KW"/>
</dbReference>
<dbReference type="SMART" id="SM00020">
    <property type="entry name" value="Tryp_SPc"/>
    <property type="match status" value="1"/>
</dbReference>
<accession>D0MX10</accession>
<gene>
    <name evidence="12" type="ORF">PITG_02710</name>
</gene>
<dbReference type="EMBL" id="DS028120">
    <property type="protein sequence ID" value="EEY64173.1"/>
    <property type="molecule type" value="Genomic_DNA"/>
</dbReference>
<feature type="compositionally biased region" description="Low complexity" evidence="9">
    <location>
        <begin position="293"/>
        <end position="329"/>
    </location>
</feature>
<dbReference type="HOGENOM" id="CLU_006842_3_0_1"/>
<dbReference type="PROSITE" id="PS00134">
    <property type="entry name" value="TRYPSIN_HIS"/>
    <property type="match status" value="1"/>
</dbReference>
<dbReference type="Gene3D" id="2.40.10.10">
    <property type="entry name" value="Trypsin-like serine proteases"/>
    <property type="match status" value="1"/>
</dbReference>
<dbReference type="InterPro" id="IPR033116">
    <property type="entry name" value="TRYPSIN_SER"/>
</dbReference>
<keyword evidence="8 12" id="KW-0645">Protease</keyword>
<dbReference type="STRING" id="403677.D0MX10"/>
<keyword evidence="4 10" id="KW-0732">Signal</keyword>
<protein>
    <submittedName>
        <fullName evidence="12">Serine protease family S01A, putative</fullName>
    </submittedName>
</protein>
<evidence type="ECO:0000256" key="7">
    <source>
        <dbReference type="ARBA" id="ARBA00023180"/>
    </source>
</evidence>
<keyword evidence="6" id="KW-1015">Disulfide bond</keyword>
<dbReference type="Pfam" id="PF00089">
    <property type="entry name" value="Trypsin"/>
    <property type="match status" value="1"/>
</dbReference>
<dbReference type="PROSITE" id="PS50240">
    <property type="entry name" value="TRYPSIN_DOM"/>
    <property type="match status" value="1"/>
</dbReference>
<feature type="chain" id="PRO_5003012039" evidence="10">
    <location>
        <begin position="24"/>
        <end position="673"/>
    </location>
</feature>
<evidence type="ECO:0000256" key="1">
    <source>
        <dbReference type="ARBA" id="ARBA00004613"/>
    </source>
</evidence>
<dbReference type="GO" id="GO:0005576">
    <property type="term" value="C:extracellular region"/>
    <property type="evidence" value="ECO:0007669"/>
    <property type="project" value="UniProtKB-SubCell"/>
</dbReference>
<evidence type="ECO:0000256" key="4">
    <source>
        <dbReference type="ARBA" id="ARBA00022729"/>
    </source>
</evidence>
<dbReference type="InterPro" id="IPR050430">
    <property type="entry name" value="Peptidase_S1"/>
</dbReference>
<dbReference type="PROSITE" id="PS00135">
    <property type="entry name" value="TRYPSIN_SER"/>
    <property type="match status" value="1"/>
</dbReference>
<dbReference type="VEuPathDB" id="FungiDB:PITG_02710"/>
<evidence type="ECO:0000256" key="3">
    <source>
        <dbReference type="ARBA" id="ARBA00022525"/>
    </source>
</evidence>
<dbReference type="MEROPS" id="S01.B40"/>
<dbReference type="FunFam" id="2.40.10.10:FF:000156">
    <property type="entry name" value="MIP06385p"/>
    <property type="match status" value="1"/>
</dbReference>
<evidence type="ECO:0000259" key="11">
    <source>
        <dbReference type="PROSITE" id="PS50240"/>
    </source>
</evidence>
<dbReference type="AlphaFoldDB" id="D0MX10"/>
<dbReference type="InterPro" id="IPR009003">
    <property type="entry name" value="Peptidase_S1_PA"/>
</dbReference>
<keyword evidence="5" id="KW-0843">Virulence</keyword>
<evidence type="ECO:0000256" key="10">
    <source>
        <dbReference type="SAM" id="SignalP"/>
    </source>
</evidence>
<evidence type="ECO:0000256" key="6">
    <source>
        <dbReference type="ARBA" id="ARBA00023157"/>
    </source>
</evidence>
<feature type="compositionally biased region" description="Polar residues" evidence="9">
    <location>
        <begin position="369"/>
        <end position="388"/>
    </location>
</feature>
<dbReference type="OrthoDB" id="104223at2759"/>
<evidence type="ECO:0000256" key="8">
    <source>
        <dbReference type="RuleBase" id="RU363034"/>
    </source>
</evidence>
<dbReference type="InterPro" id="IPR043504">
    <property type="entry name" value="Peptidase_S1_PA_chymotrypsin"/>
</dbReference>
<keyword evidence="8" id="KW-0720">Serine protease</keyword>
<dbReference type="PRINTS" id="PR00722">
    <property type="entry name" value="CHYMOTRYPSIN"/>
</dbReference>
<keyword evidence="13" id="KW-1185">Reference proteome</keyword>
<evidence type="ECO:0000256" key="2">
    <source>
        <dbReference type="ARBA" id="ARBA00007664"/>
    </source>
</evidence>
<comment type="similarity">
    <text evidence="2">Belongs to the peptidase S1 family.</text>
</comment>
<name>D0MX10_PHYIT</name>
<keyword evidence="7" id="KW-0325">Glycoprotein</keyword>
<dbReference type="RefSeq" id="XP_002907609.1">
    <property type="nucleotide sequence ID" value="XM_002907563.1"/>
</dbReference>
<dbReference type="GeneID" id="9476656"/>
<dbReference type="InterPro" id="IPR048324">
    <property type="entry name" value="ZSWIM1-3_RNaseH-like"/>
</dbReference>
<feature type="signal peptide" evidence="10">
    <location>
        <begin position="1"/>
        <end position="23"/>
    </location>
</feature>
<evidence type="ECO:0000313" key="13">
    <source>
        <dbReference type="Proteomes" id="UP000006643"/>
    </source>
</evidence>
<dbReference type="GO" id="GO:0004252">
    <property type="term" value="F:serine-type endopeptidase activity"/>
    <property type="evidence" value="ECO:0007669"/>
    <property type="project" value="InterPro"/>
</dbReference>
<evidence type="ECO:0000256" key="9">
    <source>
        <dbReference type="SAM" id="MobiDB-lite"/>
    </source>
</evidence>
<dbReference type="PANTHER" id="PTHR24276">
    <property type="entry name" value="POLYSERASE-RELATED"/>
    <property type="match status" value="1"/>
</dbReference>
<dbReference type="InterPro" id="IPR018114">
    <property type="entry name" value="TRYPSIN_HIS"/>
</dbReference>
<dbReference type="PANTHER" id="PTHR24276:SF98">
    <property type="entry name" value="FI18310P1-RELATED"/>
    <property type="match status" value="1"/>
</dbReference>
<proteinExistence type="inferred from homology"/>
<feature type="domain" description="Peptidase S1" evidence="11">
    <location>
        <begin position="52"/>
        <end position="272"/>
    </location>
</feature>
<dbReference type="SUPFAM" id="SSF50494">
    <property type="entry name" value="Trypsin-like serine proteases"/>
    <property type="match status" value="1"/>
</dbReference>
<keyword evidence="3" id="KW-0964">Secreted</keyword>
<dbReference type="KEGG" id="pif:PITG_02710"/>
<dbReference type="CDD" id="cd00190">
    <property type="entry name" value="Tryp_SPc"/>
    <property type="match status" value="1"/>
</dbReference>
<dbReference type="Proteomes" id="UP000006643">
    <property type="component" value="Unassembled WGS sequence"/>
</dbReference>
<evidence type="ECO:0000256" key="5">
    <source>
        <dbReference type="ARBA" id="ARBA00023026"/>
    </source>
</evidence>
<feature type="compositionally biased region" description="Acidic residues" evidence="9">
    <location>
        <begin position="350"/>
        <end position="368"/>
    </location>
</feature>
<dbReference type="InterPro" id="IPR001314">
    <property type="entry name" value="Peptidase_S1A"/>
</dbReference>
<keyword evidence="8" id="KW-0378">Hydrolase</keyword>
<dbReference type="InterPro" id="IPR001254">
    <property type="entry name" value="Trypsin_dom"/>
</dbReference>
<dbReference type="Pfam" id="PF21056">
    <property type="entry name" value="ZSWIM1-3_RNaseH-like"/>
    <property type="match status" value="1"/>
</dbReference>
<sequence length="673" mass="72336">MKLASIARAGVLVSALAATLTQGYTFAETSDLTTDSDTVESTGLTVNEESRIYGGSEADASKYPYIVSLRKDKADGSTYCGGTLIASQYVVTAAHCVKTDVNTIYASMGSAFGSGSADGEQVKVIEGYRHPMYNKSEHLYDVGVLKLEKKVSTDSIDLCAADGSDNEVGSVATVRGWGLTENGSQSLVMEELNVKIISNAECNKMYSDRITEGMLCAGEGDGKDTCNGDSGGPLIENDVLVGIVSWGGKCGANAGVYTRISHVLDYINDIVSGGTGSGFTSNVSGSTSEDKSSSTSTDTTDAPATATKTPATETSSPTSAPTKAPTSATLTPVINTTKAPTQAPTVTEAPDTEAPDTEASETENDSVEQIESSDNPAQQSESDTSTDVPTPASDSRRASWRCEYEGQRAKDRTMAGRLHESGFRAVVVVLTTCMCLCATEARRTQNVNGQQTITYNALGIEDDDASDEDYVLEAISEDEEEDEDLSSGKSNEGSTTAAEEFEIIFDAYKKMYKLKFRVRSSEKTALDCKLTPQQTRNLIRSTMGKDSGEDRLKNMLHALRHLEGSDVLVIQDQFDVTCGVVMQTKIQKMMFERWGETLAMDFTHGTNNLGYHLGSLVVTTCTGRGFPVVEFICLNQQAKTISTILEYFKEKNSCWLSRIRKSQIGSLTLRLAE</sequence>
<feature type="region of interest" description="Disordered" evidence="9">
    <location>
        <begin position="279"/>
        <end position="400"/>
    </location>
</feature>
<feature type="compositionally biased region" description="Polar residues" evidence="9">
    <location>
        <begin position="330"/>
        <end position="345"/>
    </location>
</feature>
<reference evidence="13" key="1">
    <citation type="journal article" date="2009" name="Nature">
        <title>Genome sequence and analysis of the Irish potato famine pathogen Phytophthora infestans.</title>
        <authorList>
            <consortium name="The Broad Institute Genome Sequencing Platform"/>
            <person name="Haas B.J."/>
            <person name="Kamoun S."/>
            <person name="Zody M.C."/>
            <person name="Jiang R.H."/>
            <person name="Handsaker R.E."/>
            <person name="Cano L.M."/>
            <person name="Grabherr M."/>
            <person name="Kodira C.D."/>
            <person name="Raffaele S."/>
            <person name="Torto-Alalibo T."/>
            <person name="Bozkurt T.O."/>
            <person name="Ah-Fong A.M."/>
            <person name="Alvarado L."/>
            <person name="Anderson V.L."/>
            <person name="Armstrong M.R."/>
            <person name="Avrova A."/>
            <person name="Baxter L."/>
            <person name="Beynon J."/>
            <person name="Boevink P.C."/>
            <person name="Bollmann S.R."/>
            <person name="Bos J.I."/>
            <person name="Bulone V."/>
            <person name="Cai G."/>
            <person name="Cakir C."/>
            <person name="Carrington J.C."/>
            <person name="Chawner M."/>
            <person name="Conti L."/>
            <person name="Costanzo S."/>
            <person name="Ewan R."/>
            <person name="Fahlgren N."/>
            <person name="Fischbach M.A."/>
            <person name="Fugelstad J."/>
            <person name="Gilroy E.M."/>
            <person name="Gnerre S."/>
            <person name="Green P.J."/>
            <person name="Grenville-Briggs L.J."/>
            <person name="Griffith J."/>
            <person name="Grunwald N.J."/>
            <person name="Horn K."/>
            <person name="Horner N.R."/>
            <person name="Hu C.H."/>
            <person name="Huitema E."/>
            <person name="Jeong D.H."/>
            <person name="Jones A.M."/>
            <person name="Jones J.D."/>
            <person name="Jones R.W."/>
            <person name="Karlsson E.K."/>
            <person name="Kunjeti S.G."/>
            <person name="Lamour K."/>
            <person name="Liu Z."/>
            <person name="Ma L."/>
            <person name="Maclean D."/>
            <person name="Chibucos M.C."/>
            <person name="McDonald H."/>
            <person name="McWalters J."/>
            <person name="Meijer H.J."/>
            <person name="Morgan W."/>
            <person name="Morris P.F."/>
            <person name="Munro C.A."/>
            <person name="O'Neill K."/>
            <person name="Ospina-Giraldo M."/>
            <person name="Pinzon A."/>
            <person name="Pritchard L."/>
            <person name="Ramsahoye B."/>
            <person name="Ren Q."/>
            <person name="Restrepo S."/>
            <person name="Roy S."/>
            <person name="Sadanandom A."/>
            <person name="Savidor A."/>
            <person name="Schornack S."/>
            <person name="Schwartz D.C."/>
            <person name="Schumann U.D."/>
            <person name="Schwessinger B."/>
            <person name="Seyer L."/>
            <person name="Sharpe T."/>
            <person name="Silvar C."/>
            <person name="Song J."/>
            <person name="Studholme D.J."/>
            <person name="Sykes S."/>
            <person name="Thines M."/>
            <person name="van de Vondervoort P.J."/>
            <person name="Phuntumart V."/>
            <person name="Wawra S."/>
            <person name="Weide R."/>
            <person name="Win J."/>
            <person name="Young C."/>
            <person name="Zhou S."/>
            <person name="Fry W."/>
            <person name="Meyers B.C."/>
            <person name="van West P."/>
            <person name="Ristaino J."/>
            <person name="Govers F."/>
            <person name="Birch P.R."/>
            <person name="Whisson S.C."/>
            <person name="Judelson H.S."/>
            <person name="Nusbaum C."/>
        </authorList>
    </citation>
    <scope>NUCLEOTIDE SEQUENCE [LARGE SCALE GENOMIC DNA]</scope>
    <source>
        <strain evidence="13">T30-4</strain>
    </source>
</reference>